<proteinExistence type="predicted"/>
<dbReference type="AlphaFoldDB" id="A0AAW0KFU4"/>
<keyword evidence="2" id="KW-1185">Reference proteome</keyword>
<dbReference type="Gene3D" id="3.40.50.720">
    <property type="entry name" value="NAD(P)-binding Rossmann-like Domain"/>
    <property type="match status" value="1"/>
</dbReference>
<dbReference type="EMBL" id="PKMF04000313">
    <property type="protein sequence ID" value="KAK7838099.1"/>
    <property type="molecule type" value="Genomic_DNA"/>
</dbReference>
<accession>A0AAW0KFU4</accession>
<dbReference type="Proteomes" id="UP000237347">
    <property type="component" value="Unassembled WGS sequence"/>
</dbReference>
<sequence length="76" mass="8472">MPILKSQLHNLQSLIDLPQSMYSMAQLDCASKEMQKIGIWPLSIAKKFGVAEFVNSKDHVEPVQEVIAEMTGRGVD</sequence>
<reference evidence="1 2" key="1">
    <citation type="journal article" date="2018" name="Sci. Data">
        <title>The draft genome sequence of cork oak.</title>
        <authorList>
            <person name="Ramos A.M."/>
            <person name="Usie A."/>
            <person name="Barbosa P."/>
            <person name="Barros P.M."/>
            <person name="Capote T."/>
            <person name="Chaves I."/>
            <person name="Simoes F."/>
            <person name="Abreu I."/>
            <person name="Carrasquinho I."/>
            <person name="Faro C."/>
            <person name="Guimaraes J.B."/>
            <person name="Mendonca D."/>
            <person name="Nobrega F."/>
            <person name="Rodrigues L."/>
            <person name="Saibo N.J.M."/>
            <person name="Varela M.C."/>
            <person name="Egas C."/>
            <person name="Matos J."/>
            <person name="Miguel C.M."/>
            <person name="Oliveira M.M."/>
            <person name="Ricardo C.P."/>
            <person name="Goncalves S."/>
        </authorList>
    </citation>
    <scope>NUCLEOTIDE SEQUENCE [LARGE SCALE GENOMIC DNA]</scope>
    <source>
        <strain evidence="2">cv. HL8</strain>
    </source>
</reference>
<name>A0AAW0KFU4_QUESU</name>
<organism evidence="1 2">
    <name type="scientific">Quercus suber</name>
    <name type="common">Cork oak</name>
    <dbReference type="NCBI Taxonomy" id="58331"/>
    <lineage>
        <taxon>Eukaryota</taxon>
        <taxon>Viridiplantae</taxon>
        <taxon>Streptophyta</taxon>
        <taxon>Embryophyta</taxon>
        <taxon>Tracheophyta</taxon>
        <taxon>Spermatophyta</taxon>
        <taxon>Magnoliopsida</taxon>
        <taxon>eudicotyledons</taxon>
        <taxon>Gunneridae</taxon>
        <taxon>Pentapetalae</taxon>
        <taxon>rosids</taxon>
        <taxon>fabids</taxon>
        <taxon>Fagales</taxon>
        <taxon>Fagaceae</taxon>
        <taxon>Quercus</taxon>
    </lineage>
</organism>
<evidence type="ECO:0000313" key="2">
    <source>
        <dbReference type="Proteomes" id="UP000237347"/>
    </source>
</evidence>
<protein>
    <submittedName>
        <fullName evidence="1">Alcohol dehydrogenase</fullName>
    </submittedName>
</protein>
<comment type="caution">
    <text evidence="1">The sequence shown here is derived from an EMBL/GenBank/DDBJ whole genome shotgun (WGS) entry which is preliminary data.</text>
</comment>
<gene>
    <name evidence="1" type="primary">ADH_4</name>
    <name evidence="1" type="ORF">CFP56_020266</name>
</gene>
<evidence type="ECO:0000313" key="1">
    <source>
        <dbReference type="EMBL" id="KAK7838099.1"/>
    </source>
</evidence>